<proteinExistence type="predicted"/>
<sequence length="114" mass="12832">MADLNSSDPNEAYVNALRIIYFVLSICGLIFCSTLLLILSKKLKKSKHSDVILTIIAVFVDCVASGGFLFRAIFTQYPYNILKIHSNWCVYDAFINSLFVNYSGFILELIFGFG</sequence>
<feature type="transmembrane region" description="Helical" evidence="1">
    <location>
        <begin position="94"/>
        <end position="113"/>
    </location>
</feature>
<evidence type="ECO:0000256" key="1">
    <source>
        <dbReference type="SAM" id="Phobius"/>
    </source>
</evidence>
<dbReference type="Proteomes" id="UP000070444">
    <property type="component" value="Unassembled WGS sequence"/>
</dbReference>
<keyword evidence="3" id="KW-1185">Reference proteome</keyword>
<keyword evidence="1" id="KW-0472">Membrane</keyword>
<organism evidence="2 3">
    <name type="scientific">Conidiobolus coronatus (strain ATCC 28846 / CBS 209.66 / NRRL 28638)</name>
    <name type="common">Delacroixia coronata</name>
    <dbReference type="NCBI Taxonomy" id="796925"/>
    <lineage>
        <taxon>Eukaryota</taxon>
        <taxon>Fungi</taxon>
        <taxon>Fungi incertae sedis</taxon>
        <taxon>Zoopagomycota</taxon>
        <taxon>Entomophthoromycotina</taxon>
        <taxon>Entomophthoromycetes</taxon>
        <taxon>Entomophthorales</taxon>
        <taxon>Ancylistaceae</taxon>
        <taxon>Conidiobolus</taxon>
    </lineage>
</organism>
<feature type="transmembrane region" description="Helical" evidence="1">
    <location>
        <begin position="20"/>
        <end position="39"/>
    </location>
</feature>
<keyword evidence="1" id="KW-1133">Transmembrane helix</keyword>
<protein>
    <submittedName>
        <fullName evidence="2">Uncharacterized protein</fullName>
    </submittedName>
</protein>
<name>A0A137NZU9_CONC2</name>
<evidence type="ECO:0000313" key="3">
    <source>
        <dbReference type="Proteomes" id="UP000070444"/>
    </source>
</evidence>
<accession>A0A137NZU9</accession>
<dbReference type="EMBL" id="KQ964580">
    <property type="protein sequence ID" value="KXN68353.1"/>
    <property type="molecule type" value="Genomic_DNA"/>
</dbReference>
<dbReference type="AlphaFoldDB" id="A0A137NZU9"/>
<keyword evidence="1" id="KW-0812">Transmembrane</keyword>
<feature type="transmembrane region" description="Helical" evidence="1">
    <location>
        <begin position="51"/>
        <end position="74"/>
    </location>
</feature>
<reference evidence="2 3" key="1">
    <citation type="journal article" date="2015" name="Genome Biol. Evol.">
        <title>Phylogenomic analyses indicate that early fungi evolved digesting cell walls of algal ancestors of land plants.</title>
        <authorList>
            <person name="Chang Y."/>
            <person name="Wang S."/>
            <person name="Sekimoto S."/>
            <person name="Aerts A.L."/>
            <person name="Choi C."/>
            <person name="Clum A."/>
            <person name="LaButti K.M."/>
            <person name="Lindquist E.A."/>
            <person name="Yee Ngan C."/>
            <person name="Ohm R.A."/>
            <person name="Salamov A.A."/>
            <person name="Grigoriev I.V."/>
            <person name="Spatafora J.W."/>
            <person name="Berbee M.L."/>
        </authorList>
    </citation>
    <scope>NUCLEOTIDE SEQUENCE [LARGE SCALE GENOMIC DNA]</scope>
    <source>
        <strain evidence="2 3">NRRL 28638</strain>
    </source>
</reference>
<evidence type="ECO:0000313" key="2">
    <source>
        <dbReference type="EMBL" id="KXN68353.1"/>
    </source>
</evidence>
<gene>
    <name evidence="2" type="ORF">CONCODRAFT_9388</name>
</gene>